<dbReference type="EMBL" id="QXFV01000032">
    <property type="protein sequence ID" value="KAE9051819.1"/>
    <property type="molecule type" value="Genomic_DNA"/>
</dbReference>
<gene>
    <name evidence="2" type="ORF">PR001_g1098</name>
</gene>
<proteinExistence type="predicted"/>
<feature type="region of interest" description="Disordered" evidence="1">
    <location>
        <begin position="172"/>
        <end position="192"/>
    </location>
</feature>
<evidence type="ECO:0000313" key="2">
    <source>
        <dbReference type="EMBL" id="KAE9051819.1"/>
    </source>
</evidence>
<evidence type="ECO:0008006" key="4">
    <source>
        <dbReference type="Google" id="ProtNLM"/>
    </source>
</evidence>
<name>A0A6A3P882_9STRA</name>
<reference evidence="2 3" key="1">
    <citation type="submission" date="2018-09" db="EMBL/GenBank/DDBJ databases">
        <title>Genomic investigation of the strawberry pathogen Phytophthora fragariae indicates pathogenicity is determined by transcriptional variation in three key races.</title>
        <authorList>
            <person name="Adams T.M."/>
            <person name="Armitage A.D."/>
            <person name="Sobczyk M.K."/>
            <person name="Bates H.J."/>
            <person name="Dunwell J.M."/>
            <person name="Nellist C.F."/>
            <person name="Harrison R.J."/>
        </authorList>
    </citation>
    <scope>NUCLEOTIDE SEQUENCE [LARGE SCALE GENOMIC DNA]</scope>
    <source>
        <strain evidence="2 3">SCRP249</strain>
    </source>
</reference>
<sequence length="213" mass="23696">MGQRRGKYSDDELEAAVQAVLAGTSDPREGSPPLFIFPGKSVDDDIVNKCVILGASVATTEKEFMTAPLFARWLPFFSDAVPTPIKRPLLLVMDGCALRISLPIVAAAESLGIIPVCPTGLPNSHRDAAWLQVCRIVRREILVLPARAARKTKRKRMNTSWRILTRKLLEEDSNTSSERAKQPKRLPARKPRVDQPKIMTEAWVYVVGLNKLN</sequence>
<organism evidence="2 3">
    <name type="scientific">Phytophthora rubi</name>
    <dbReference type="NCBI Taxonomy" id="129364"/>
    <lineage>
        <taxon>Eukaryota</taxon>
        <taxon>Sar</taxon>
        <taxon>Stramenopiles</taxon>
        <taxon>Oomycota</taxon>
        <taxon>Peronosporomycetes</taxon>
        <taxon>Peronosporales</taxon>
        <taxon>Peronosporaceae</taxon>
        <taxon>Phytophthora</taxon>
    </lineage>
</organism>
<dbReference type="AlphaFoldDB" id="A0A6A3P882"/>
<comment type="caution">
    <text evidence="2">The sequence shown here is derived from an EMBL/GenBank/DDBJ whole genome shotgun (WGS) entry which is preliminary data.</text>
</comment>
<protein>
    <recommendedName>
        <fullName evidence="4">DDE-1 domain-containing protein</fullName>
    </recommendedName>
</protein>
<evidence type="ECO:0000256" key="1">
    <source>
        <dbReference type="SAM" id="MobiDB-lite"/>
    </source>
</evidence>
<evidence type="ECO:0000313" key="3">
    <source>
        <dbReference type="Proteomes" id="UP000429607"/>
    </source>
</evidence>
<dbReference type="Proteomes" id="UP000429607">
    <property type="component" value="Unassembled WGS sequence"/>
</dbReference>
<accession>A0A6A3P882</accession>